<gene>
    <name evidence="2" type="ORF">DPMN_095427</name>
</gene>
<evidence type="ECO:0000256" key="1">
    <source>
        <dbReference type="SAM" id="MobiDB-lite"/>
    </source>
</evidence>
<feature type="region of interest" description="Disordered" evidence="1">
    <location>
        <begin position="29"/>
        <end position="55"/>
    </location>
</feature>
<dbReference type="Proteomes" id="UP000828390">
    <property type="component" value="Unassembled WGS sequence"/>
</dbReference>
<sequence>MLMGKTWGHLEKLAQKTDAWMKLVNSHCPTQDPKMVRQGSGGDSRWRNGRNQQPF</sequence>
<protein>
    <submittedName>
        <fullName evidence="2">Uncharacterized protein</fullName>
    </submittedName>
</protein>
<evidence type="ECO:0000313" key="3">
    <source>
        <dbReference type="Proteomes" id="UP000828390"/>
    </source>
</evidence>
<comment type="caution">
    <text evidence="2">The sequence shown here is derived from an EMBL/GenBank/DDBJ whole genome shotgun (WGS) entry which is preliminary data.</text>
</comment>
<dbReference type="EMBL" id="JAIWYP010000003">
    <property type="protein sequence ID" value="KAH3852906.1"/>
    <property type="molecule type" value="Genomic_DNA"/>
</dbReference>
<proteinExistence type="predicted"/>
<evidence type="ECO:0000313" key="2">
    <source>
        <dbReference type="EMBL" id="KAH3852906.1"/>
    </source>
</evidence>
<reference evidence="2" key="2">
    <citation type="submission" date="2020-11" db="EMBL/GenBank/DDBJ databases">
        <authorList>
            <person name="McCartney M.A."/>
            <person name="Auch B."/>
            <person name="Kono T."/>
            <person name="Mallez S."/>
            <person name="Becker A."/>
            <person name="Gohl D.M."/>
            <person name="Silverstein K.A.T."/>
            <person name="Koren S."/>
            <person name="Bechman K.B."/>
            <person name="Herman A."/>
            <person name="Abrahante J.E."/>
            <person name="Garbe J."/>
        </authorList>
    </citation>
    <scope>NUCLEOTIDE SEQUENCE</scope>
    <source>
        <strain evidence="2">Duluth1</strain>
        <tissue evidence="2">Whole animal</tissue>
    </source>
</reference>
<organism evidence="2 3">
    <name type="scientific">Dreissena polymorpha</name>
    <name type="common">Zebra mussel</name>
    <name type="synonym">Mytilus polymorpha</name>
    <dbReference type="NCBI Taxonomy" id="45954"/>
    <lineage>
        <taxon>Eukaryota</taxon>
        <taxon>Metazoa</taxon>
        <taxon>Spiralia</taxon>
        <taxon>Lophotrochozoa</taxon>
        <taxon>Mollusca</taxon>
        <taxon>Bivalvia</taxon>
        <taxon>Autobranchia</taxon>
        <taxon>Heteroconchia</taxon>
        <taxon>Euheterodonta</taxon>
        <taxon>Imparidentia</taxon>
        <taxon>Neoheterodontei</taxon>
        <taxon>Myida</taxon>
        <taxon>Dreissenoidea</taxon>
        <taxon>Dreissenidae</taxon>
        <taxon>Dreissena</taxon>
    </lineage>
</organism>
<accession>A0A9D4L7C7</accession>
<keyword evidence="3" id="KW-1185">Reference proteome</keyword>
<reference evidence="2" key="1">
    <citation type="journal article" date="2019" name="bioRxiv">
        <title>The Genome of the Zebra Mussel, Dreissena polymorpha: A Resource for Invasive Species Research.</title>
        <authorList>
            <person name="McCartney M.A."/>
            <person name="Auch B."/>
            <person name="Kono T."/>
            <person name="Mallez S."/>
            <person name="Zhang Y."/>
            <person name="Obille A."/>
            <person name="Becker A."/>
            <person name="Abrahante J.E."/>
            <person name="Garbe J."/>
            <person name="Badalamenti J.P."/>
            <person name="Herman A."/>
            <person name="Mangelson H."/>
            <person name="Liachko I."/>
            <person name="Sullivan S."/>
            <person name="Sone E.D."/>
            <person name="Koren S."/>
            <person name="Silverstein K.A.T."/>
            <person name="Beckman K.B."/>
            <person name="Gohl D.M."/>
        </authorList>
    </citation>
    <scope>NUCLEOTIDE SEQUENCE</scope>
    <source>
        <strain evidence="2">Duluth1</strain>
        <tissue evidence="2">Whole animal</tissue>
    </source>
</reference>
<name>A0A9D4L7C7_DREPO</name>
<dbReference type="AlphaFoldDB" id="A0A9D4L7C7"/>